<keyword evidence="3" id="KW-1003">Cell membrane</keyword>
<dbReference type="InterPro" id="IPR025966">
    <property type="entry name" value="OppC_N"/>
</dbReference>
<dbReference type="AlphaFoldDB" id="A0A2N3LHV4"/>
<keyword evidence="6 7" id="KW-0472">Membrane</keyword>
<dbReference type="EMBL" id="PIQO01000012">
    <property type="protein sequence ID" value="PKR84113.1"/>
    <property type="molecule type" value="Genomic_DNA"/>
</dbReference>
<reference evidence="9 10" key="1">
    <citation type="submission" date="2017-11" db="EMBL/GenBank/DDBJ databases">
        <title>Bacillus camelliae sp. nov., isolated from pu'er tea.</title>
        <authorList>
            <person name="Niu L."/>
        </authorList>
    </citation>
    <scope>NUCLEOTIDE SEQUENCE [LARGE SCALE GENOMIC DNA]</scope>
    <source>
        <strain evidence="9 10">7578-1</strain>
    </source>
</reference>
<evidence type="ECO:0000256" key="6">
    <source>
        <dbReference type="ARBA" id="ARBA00023136"/>
    </source>
</evidence>
<organism evidence="9 10">
    <name type="scientific">Heyndrickxia camelliae</name>
    <dbReference type="NCBI Taxonomy" id="1707093"/>
    <lineage>
        <taxon>Bacteria</taxon>
        <taxon>Bacillati</taxon>
        <taxon>Bacillota</taxon>
        <taxon>Bacilli</taxon>
        <taxon>Bacillales</taxon>
        <taxon>Bacillaceae</taxon>
        <taxon>Heyndrickxia</taxon>
    </lineage>
</organism>
<keyword evidence="10" id="KW-1185">Reference proteome</keyword>
<keyword evidence="5 7" id="KW-1133">Transmembrane helix</keyword>
<feature type="domain" description="ABC transmembrane type-1" evidence="8">
    <location>
        <begin position="81"/>
        <end position="270"/>
    </location>
</feature>
<dbReference type="SUPFAM" id="SSF161098">
    <property type="entry name" value="MetI-like"/>
    <property type="match status" value="1"/>
</dbReference>
<accession>A0A2N3LHV4</accession>
<feature type="transmembrane region" description="Helical" evidence="7">
    <location>
        <begin position="202"/>
        <end position="227"/>
    </location>
</feature>
<dbReference type="Gene3D" id="1.10.3720.10">
    <property type="entry name" value="MetI-like"/>
    <property type="match status" value="1"/>
</dbReference>
<name>A0A2N3LHV4_9BACI</name>
<feature type="transmembrane region" description="Helical" evidence="7">
    <location>
        <begin position="116"/>
        <end position="140"/>
    </location>
</feature>
<dbReference type="PANTHER" id="PTHR43386">
    <property type="entry name" value="OLIGOPEPTIDE TRANSPORT SYSTEM PERMEASE PROTEIN APPC"/>
    <property type="match status" value="1"/>
</dbReference>
<feature type="transmembrane region" description="Helical" evidence="7">
    <location>
        <begin position="83"/>
        <end position="109"/>
    </location>
</feature>
<sequence length="283" mass="30715">MAKQKNRRMEKLKKELKSNKLALFAFIFLSLIILASIFAFLSPYSPNAVNVGKVLQQPSGSHLFGTDELGRDYLTRALYGGRISLTVGILAMAISTCIGVLVGTVSGYFGGKVDNLLMRIVDIISSIPWMILVTVISIFLTPGLKAIILVIGLFTWMGTARLVRAETLSIKEREYVLYAKASGQSFWKIIFKHIIPGALPTFIVASTVSIANAILMESALSFLGLGVQQPLSSWGSMLQTAQGNLGSAPYMAILPGLLIVLTVYSFNKLGDVLRVIVEPKTGK</sequence>
<evidence type="ECO:0000256" key="3">
    <source>
        <dbReference type="ARBA" id="ARBA00022475"/>
    </source>
</evidence>
<evidence type="ECO:0000313" key="9">
    <source>
        <dbReference type="EMBL" id="PKR84113.1"/>
    </source>
</evidence>
<dbReference type="InterPro" id="IPR035906">
    <property type="entry name" value="MetI-like_sf"/>
</dbReference>
<protein>
    <submittedName>
        <fullName evidence="9">Peptide ABC transporter permease</fullName>
    </submittedName>
</protein>
<dbReference type="Proteomes" id="UP000233440">
    <property type="component" value="Unassembled WGS sequence"/>
</dbReference>
<dbReference type="InterPro" id="IPR050366">
    <property type="entry name" value="BP-dependent_transpt_permease"/>
</dbReference>
<dbReference type="PANTHER" id="PTHR43386:SF1">
    <property type="entry name" value="D,D-DIPEPTIDE TRANSPORT SYSTEM PERMEASE PROTEIN DDPC-RELATED"/>
    <property type="match status" value="1"/>
</dbReference>
<dbReference type="GO" id="GO:0055085">
    <property type="term" value="P:transmembrane transport"/>
    <property type="evidence" value="ECO:0007669"/>
    <property type="project" value="InterPro"/>
</dbReference>
<dbReference type="Pfam" id="PF00528">
    <property type="entry name" value="BPD_transp_1"/>
    <property type="match status" value="1"/>
</dbReference>
<evidence type="ECO:0000256" key="4">
    <source>
        <dbReference type="ARBA" id="ARBA00022692"/>
    </source>
</evidence>
<dbReference type="OrthoDB" id="9797472at2"/>
<evidence type="ECO:0000256" key="2">
    <source>
        <dbReference type="ARBA" id="ARBA00022448"/>
    </source>
</evidence>
<keyword evidence="2 7" id="KW-0813">Transport</keyword>
<feature type="transmembrane region" description="Helical" evidence="7">
    <location>
        <begin position="146"/>
        <end position="163"/>
    </location>
</feature>
<evidence type="ECO:0000256" key="7">
    <source>
        <dbReference type="RuleBase" id="RU363032"/>
    </source>
</evidence>
<dbReference type="Pfam" id="PF12911">
    <property type="entry name" value="OppC_N"/>
    <property type="match status" value="1"/>
</dbReference>
<comment type="similarity">
    <text evidence="7">Belongs to the binding-protein-dependent transport system permease family.</text>
</comment>
<dbReference type="InterPro" id="IPR000515">
    <property type="entry name" value="MetI-like"/>
</dbReference>
<comment type="caution">
    <text evidence="9">The sequence shown here is derived from an EMBL/GenBank/DDBJ whole genome shotgun (WGS) entry which is preliminary data.</text>
</comment>
<evidence type="ECO:0000313" key="10">
    <source>
        <dbReference type="Proteomes" id="UP000233440"/>
    </source>
</evidence>
<feature type="transmembrane region" description="Helical" evidence="7">
    <location>
        <begin position="21"/>
        <end position="41"/>
    </location>
</feature>
<keyword evidence="4 7" id="KW-0812">Transmembrane</keyword>
<evidence type="ECO:0000259" key="8">
    <source>
        <dbReference type="PROSITE" id="PS50928"/>
    </source>
</evidence>
<dbReference type="CDD" id="cd06261">
    <property type="entry name" value="TM_PBP2"/>
    <property type="match status" value="1"/>
</dbReference>
<dbReference type="GO" id="GO:0005886">
    <property type="term" value="C:plasma membrane"/>
    <property type="evidence" value="ECO:0007669"/>
    <property type="project" value="UniProtKB-SubCell"/>
</dbReference>
<proteinExistence type="inferred from homology"/>
<comment type="subcellular location">
    <subcellularLocation>
        <location evidence="1 7">Cell membrane</location>
        <topology evidence="1 7">Multi-pass membrane protein</topology>
    </subcellularLocation>
</comment>
<evidence type="ECO:0000256" key="1">
    <source>
        <dbReference type="ARBA" id="ARBA00004651"/>
    </source>
</evidence>
<gene>
    <name evidence="9" type="ORF">CWO92_15000</name>
</gene>
<dbReference type="PROSITE" id="PS50928">
    <property type="entry name" value="ABC_TM1"/>
    <property type="match status" value="1"/>
</dbReference>
<evidence type="ECO:0000256" key="5">
    <source>
        <dbReference type="ARBA" id="ARBA00022989"/>
    </source>
</evidence>
<feature type="transmembrane region" description="Helical" evidence="7">
    <location>
        <begin position="247"/>
        <end position="266"/>
    </location>
</feature>